<evidence type="ECO:0000256" key="4">
    <source>
        <dbReference type="ARBA" id="ARBA00023163"/>
    </source>
</evidence>
<feature type="domain" description="HTH lysR-type" evidence="5">
    <location>
        <begin position="1"/>
        <end position="59"/>
    </location>
</feature>
<dbReference type="OrthoDB" id="9815676at2"/>
<dbReference type="InterPro" id="IPR058163">
    <property type="entry name" value="LysR-type_TF_proteobact-type"/>
</dbReference>
<gene>
    <name evidence="6" type="ORF">FJM67_03205</name>
</gene>
<dbReference type="FunFam" id="3.40.190.290:FF:000001">
    <property type="entry name" value="Transcriptional regulator, LysR family"/>
    <property type="match status" value="1"/>
</dbReference>
<dbReference type="CDD" id="cd08422">
    <property type="entry name" value="PBP2_CrgA_like"/>
    <property type="match status" value="1"/>
</dbReference>
<dbReference type="Gene3D" id="1.10.10.10">
    <property type="entry name" value="Winged helix-like DNA-binding domain superfamily/Winged helix DNA-binding domain"/>
    <property type="match status" value="1"/>
</dbReference>
<dbReference type="RefSeq" id="WP_140587233.1">
    <property type="nucleotide sequence ID" value="NZ_VFRR01000004.1"/>
</dbReference>
<name>A0A501X2D9_9GAMM</name>
<keyword evidence="4" id="KW-0804">Transcription</keyword>
<evidence type="ECO:0000256" key="3">
    <source>
        <dbReference type="ARBA" id="ARBA00023125"/>
    </source>
</evidence>
<organism evidence="6 7">
    <name type="scientific">Maribrevibacterium harenarium</name>
    <dbReference type="NCBI Taxonomy" id="2589817"/>
    <lineage>
        <taxon>Bacteria</taxon>
        <taxon>Pseudomonadati</taxon>
        <taxon>Pseudomonadota</taxon>
        <taxon>Gammaproteobacteria</taxon>
        <taxon>Oceanospirillales</taxon>
        <taxon>Oceanospirillaceae</taxon>
        <taxon>Maribrevibacterium</taxon>
    </lineage>
</organism>
<dbReference type="SUPFAM" id="SSF46785">
    <property type="entry name" value="Winged helix' DNA-binding domain"/>
    <property type="match status" value="1"/>
</dbReference>
<dbReference type="InterPro" id="IPR036390">
    <property type="entry name" value="WH_DNA-bd_sf"/>
</dbReference>
<dbReference type="SUPFAM" id="SSF53850">
    <property type="entry name" value="Periplasmic binding protein-like II"/>
    <property type="match status" value="1"/>
</dbReference>
<dbReference type="EMBL" id="VFRR01000004">
    <property type="protein sequence ID" value="TPE54651.1"/>
    <property type="molecule type" value="Genomic_DNA"/>
</dbReference>
<comment type="caution">
    <text evidence="6">The sequence shown here is derived from an EMBL/GenBank/DDBJ whole genome shotgun (WGS) entry which is preliminary data.</text>
</comment>
<dbReference type="Gene3D" id="3.40.190.290">
    <property type="match status" value="1"/>
</dbReference>
<dbReference type="GO" id="GO:0003700">
    <property type="term" value="F:DNA-binding transcription factor activity"/>
    <property type="evidence" value="ECO:0007669"/>
    <property type="project" value="InterPro"/>
</dbReference>
<reference evidence="6 7" key="1">
    <citation type="submission" date="2019-06" db="EMBL/GenBank/DDBJ databases">
        <title>A novel bacterium of genus Marinomonas, isolated from coastal sand.</title>
        <authorList>
            <person name="Huang H."/>
            <person name="Mo K."/>
            <person name="Hu Y."/>
        </authorList>
    </citation>
    <scope>NUCLEOTIDE SEQUENCE [LARGE SCALE GENOMIC DNA]</scope>
    <source>
        <strain evidence="6 7">HB171799</strain>
    </source>
</reference>
<dbReference type="Pfam" id="PF00126">
    <property type="entry name" value="HTH_1"/>
    <property type="match status" value="1"/>
</dbReference>
<keyword evidence="2" id="KW-0805">Transcription regulation</keyword>
<sequence>MDKFTAMQVFCRVYEAESFRVASESLDISRPMVTRYVNFLEESLGTKLLYRNTRNIRPTHAGGEYYRHCLAILDALEEAEAELGDLASQPKGNLRISVPMDFGLTHIIPLLAEFSDRYPDIQLDIDFSDRRVDLTESGIDLAIRGGSLGGDQFIARPLCDLKTYLCASPAYLARYGTPTTVEDLKEHNCLLYTHAPYENRWPLYRADEEVLAEVSGNMKANNGGALTRMAVAGAGIIYQPDFLVDQYLERRELVRVLPEYDGFTGRFHAVFAQRKLMPRKTRLLLDFLQKKLQPTL</sequence>
<dbReference type="FunFam" id="1.10.10.10:FF:000001">
    <property type="entry name" value="LysR family transcriptional regulator"/>
    <property type="match status" value="1"/>
</dbReference>
<accession>A0A501X2D9</accession>
<evidence type="ECO:0000313" key="6">
    <source>
        <dbReference type="EMBL" id="TPE54651.1"/>
    </source>
</evidence>
<dbReference type="Pfam" id="PF03466">
    <property type="entry name" value="LysR_substrate"/>
    <property type="match status" value="1"/>
</dbReference>
<keyword evidence="3" id="KW-0238">DNA-binding</keyword>
<dbReference type="InterPro" id="IPR036388">
    <property type="entry name" value="WH-like_DNA-bd_sf"/>
</dbReference>
<keyword evidence="7" id="KW-1185">Reference proteome</keyword>
<dbReference type="PANTHER" id="PTHR30537:SF5">
    <property type="entry name" value="HTH-TYPE TRANSCRIPTIONAL ACTIVATOR TTDR-RELATED"/>
    <property type="match status" value="1"/>
</dbReference>
<comment type="similarity">
    <text evidence="1">Belongs to the LysR transcriptional regulatory family.</text>
</comment>
<dbReference type="InterPro" id="IPR005119">
    <property type="entry name" value="LysR_subst-bd"/>
</dbReference>
<dbReference type="GO" id="GO:0043565">
    <property type="term" value="F:sequence-specific DNA binding"/>
    <property type="evidence" value="ECO:0007669"/>
    <property type="project" value="TreeGrafter"/>
</dbReference>
<dbReference type="PANTHER" id="PTHR30537">
    <property type="entry name" value="HTH-TYPE TRANSCRIPTIONAL REGULATOR"/>
    <property type="match status" value="1"/>
</dbReference>
<evidence type="ECO:0000313" key="7">
    <source>
        <dbReference type="Proteomes" id="UP000315901"/>
    </source>
</evidence>
<dbReference type="PROSITE" id="PS50931">
    <property type="entry name" value="HTH_LYSR"/>
    <property type="match status" value="1"/>
</dbReference>
<proteinExistence type="inferred from homology"/>
<evidence type="ECO:0000256" key="1">
    <source>
        <dbReference type="ARBA" id="ARBA00009437"/>
    </source>
</evidence>
<dbReference type="GO" id="GO:0006351">
    <property type="term" value="P:DNA-templated transcription"/>
    <property type="evidence" value="ECO:0007669"/>
    <property type="project" value="TreeGrafter"/>
</dbReference>
<dbReference type="AlphaFoldDB" id="A0A501X2D9"/>
<protein>
    <submittedName>
        <fullName evidence="6">LysR family transcriptional regulator</fullName>
    </submittedName>
</protein>
<dbReference type="Proteomes" id="UP000315901">
    <property type="component" value="Unassembled WGS sequence"/>
</dbReference>
<dbReference type="InterPro" id="IPR000847">
    <property type="entry name" value="LysR_HTH_N"/>
</dbReference>
<evidence type="ECO:0000256" key="2">
    <source>
        <dbReference type="ARBA" id="ARBA00023015"/>
    </source>
</evidence>
<evidence type="ECO:0000259" key="5">
    <source>
        <dbReference type="PROSITE" id="PS50931"/>
    </source>
</evidence>